<dbReference type="InterPro" id="IPR006120">
    <property type="entry name" value="Resolvase_HTH_dom"/>
</dbReference>
<dbReference type="Proteomes" id="UP000176976">
    <property type="component" value="Unassembled WGS sequence"/>
</dbReference>
<dbReference type="InterPro" id="IPR036162">
    <property type="entry name" value="Resolvase-like_N_sf"/>
</dbReference>
<dbReference type="PANTHER" id="PTHR30461">
    <property type="entry name" value="DNA-INVERTASE FROM LAMBDOID PROPHAGE"/>
    <property type="match status" value="1"/>
</dbReference>
<dbReference type="PROSITE" id="PS51736">
    <property type="entry name" value="RECOMBINASES_3"/>
    <property type="match status" value="1"/>
</dbReference>
<dbReference type="GO" id="GO:0000150">
    <property type="term" value="F:DNA strand exchange activity"/>
    <property type="evidence" value="ECO:0007669"/>
    <property type="project" value="InterPro"/>
</dbReference>
<dbReference type="CDD" id="cd00338">
    <property type="entry name" value="Ser_Recombinase"/>
    <property type="match status" value="1"/>
</dbReference>
<gene>
    <name evidence="2" type="ORF">A3H06_01160</name>
</gene>
<dbReference type="InterPro" id="IPR050639">
    <property type="entry name" value="SSR_resolvase"/>
</dbReference>
<name>A0A1G1ZBJ0_9BACT</name>
<dbReference type="SUPFAM" id="SSF53041">
    <property type="entry name" value="Resolvase-like"/>
    <property type="match status" value="1"/>
</dbReference>
<evidence type="ECO:0000259" key="1">
    <source>
        <dbReference type="PROSITE" id="PS51736"/>
    </source>
</evidence>
<comment type="caution">
    <text evidence="2">The sequence shown here is derived from an EMBL/GenBank/DDBJ whole genome shotgun (WGS) entry which is preliminary data.</text>
</comment>
<organism evidence="2 3">
    <name type="scientific">Candidatus Colwellbacteria bacterium RIFCSPLOWO2_12_FULL_44_13</name>
    <dbReference type="NCBI Taxonomy" id="1797694"/>
    <lineage>
        <taxon>Bacteria</taxon>
        <taxon>Candidatus Colwelliibacteriota</taxon>
    </lineage>
</organism>
<proteinExistence type="predicted"/>
<dbReference type="Pfam" id="PF02796">
    <property type="entry name" value="HTH_7"/>
    <property type="match status" value="1"/>
</dbReference>
<protein>
    <recommendedName>
        <fullName evidence="1">Resolvase/invertase-type recombinase catalytic domain-containing protein</fullName>
    </recommendedName>
</protein>
<accession>A0A1G1ZBJ0</accession>
<dbReference type="EMBL" id="MHJC01000021">
    <property type="protein sequence ID" value="OGY61446.1"/>
    <property type="molecule type" value="Genomic_DNA"/>
</dbReference>
<dbReference type="InterPro" id="IPR006119">
    <property type="entry name" value="Resolv_N"/>
</dbReference>
<dbReference type="PANTHER" id="PTHR30461:SF23">
    <property type="entry name" value="DNA RECOMBINASE-RELATED"/>
    <property type="match status" value="1"/>
</dbReference>
<feature type="domain" description="Resolvase/invertase-type recombinase catalytic" evidence="1">
    <location>
        <begin position="9"/>
        <end position="156"/>
    </location>
</feature>
<evidence type="ECO:0000313" key="2">
    <source>
        <dbReference type="EMBL" id="OGY61446.1"/>
    </source>
</evidence>
<evidence type="ECO:0000313" key="3">
    <source>
        <dbReference type="Proteomes" id="UP000176976"/>
    </source>
</evidence>
<dbReference type="GO" id="GO:0003677">
    <property type="term" value="F:DNA binding"/>
    <property type="evidence" value="ECO:0007669"/>
    <property type="project" value="InterPro"/>
</dbReference>
<reference evidence="2 3" key="1">
    <citation type="journal article" date="2016" name="Nat. Commun.">
        <title>Thousands of microbial genomes shed light on interconnected biogeochemical processes in an aquifer system.</title>
        <authorList>
            <person name="Anantharaman K."/>
            <person name="Brown C.T."/>
            <person name="Hug L.A."/>
            <person name="Sharon I."/>
            <person name="Castelle C.J."/>
            <person name="Probst A.J."/>
            <person name="Thomas B.C."/>
            <person name="Singh A."/>
            <person name="Wilkins M.J."/>
            <person name="Karaoz U."/>
            <person name="Brodie E.L."/>
            <person name="Williams K.H."/>
            <person name="Hubbard S.S."/>
            <person name="Banfield J.F."/>
        </authorList>
    </citation>
    <scope>NUCLEOTIDE SEQUENCE [LARGE SCALE GENOMIC DNA]</scope>
</reference>
<dbReference type="Gene3D" id="3.40.50.1390">
    <property type="entry name" value="Resolvase, N-terminal catalytic domain"/>
    <property type="match status" value="1"/>
</dbReference>
<dbReference type="Pfam" id="PF00239">
    <property type="entry name" value="Resolvase"/>
    <property type="match status" value="1"/>
</dbReference>
<sequence>MTKPSKHKRVAIYARVSTKDKQDVQNQVRELRQWCTRMNYAIVKEYIDSESGSKGRGERKQFTQMFEDASRRKFDLLLFWALDRFTREGLAKTIFYLQQLDSYGVRFHSYREEYLNSDNELVRDILLSVLSSLAKQERLRISERTKAGLETARRKGKHIGAPTKAHLKEEIKLLAKRGMSKPKIAKKLKIARQTVYTYWPAKL</sequence>
<dbReference type="AlphaFoldDB" id="A0A1G1ZBJ0"/>
<dbReference type="SMART" id="SM00857">
    <property type="entry name" value="Resolvase"/>
    <property type="match status" value="1"/>
</dbReference>